<dbReference type="OrthoDB" id="7480986at2759"/>
<dbReference type="PANTHER" id="PTHR36688:SF1">
    <property type="entry name" value="ENDONUCLEASE_EXONUCLEASE_PHOSPHATASE DOMAIN-CONTAINING PROTEIN"/>
    <property type="match status" value="1"/>
</dbReference>
<dbReference type="Pfam" id="PF14529">
    <property type="entry name" value="Exo_endo_phos_2"/>
    <property type="match status" value="1"/>
</dbReference>
<dbReference type="GO" id="GO:0003964">
    <property type="term" value="F:RNA-directed DNA polymerase activity"/>
    <property type="evidence" value="ECO:0007669"/>
    <property type="project" value="UniProtKB-KW"/>
</dbReference>
<dbReference type="SUPFAM" id="SSF56219">
    <property type="entry name" value="DNase I-like"/>
    <property type="match status" value="1"/>
</dbReference>
<reference evidence="3 4" key="1">
    <citation type="journal article" date="2019" name="Commun. Biol.">
        <title>The bagworm genome reveals a unique fibroin gene that provides high tensile strength.</title>
        <authorList>
            <person name="Kono N."/>
            <person name="Nakamura H."/>
            <person name="Ohtoshi R."/>
            <person name="Tomita M."/>
            <person name="Numata K."/>
            <person name="Arakawa K."/>
        </authorList>
    </citation>
    <scope>NUCLEOTIDE SEQUENCE [LARGE SCALE GENOMIC DNA]</scope>
</reference>
<evidence type="ECO:0000259" key="2">
    <source>
        <dbReference type="PROSITE" id="PS50878"/>
    </source>
</evidence>
<dbReference type="SMART" id="SM00596">
    <property type="entry name" value="PRE_C2HC"/>
    <property type="match status" value="1"/>
</dbReference>
<organism evidence="3 4">
    <name type="scientific">Eumeta variegata</name>
    <name type="common">Bagworm moth</name>
    <name type="synonym">Eumeta japonica</name>
    <dbReference type="NCBI Taxonomy" id="151549"/>
    <lineage>
        <taxon>Eukaryota</taxon>
        <taxon>Metazoa</taxon>
        <taxon>Ecdysozoa</taxon>
        <taxon>Arthropoda</taxon>
        <taxon>Hexapoda</taxon>
        <taxon>Insecta</taxon>
        <taxon>Pterygota</taxon>
        <taxon>Neoptera</taxon>
        <taxon>Endopterygota</taxon>
        <taxon>Lepidoptera</taxon>
        <taxon>Glossata</taxon>
        <taxon>Ditrysia</taxon>
        <taxon>Tineoidea</taxon>
        <taxon>Psychidae</taxon>
        <taxon>Oiketicinae</taxon>
        <taxon>Eumeta</taxon>
    </lineage>
</organism>
<dbReference type="Proteomes" id="UP000299102">
    <property type="component" value="Unassembled WGS sequence"/>
</dbReference>
<keyword evidence="3" id="KW-0695">RNA-directed DNA polymerase</keyword>
<feature type="domain" description="Reverse transcriptase" evidence="2">
    <location>
        <begin position="710"/>
        <end position="980"/>
    </location>
</feature>
<dbReference type="Pfam" id="PF00078">
    <property type="entry name" value="RVT_1"/>
    <property type="match status" value="1"/>
</dbReference>
<name>A0A4C1XCB2_EUMVA</name>
<gene>
    <name evidence="3" type="primary">pol</name>
    <name evidence="3" type="ORF">EVAR_30054_1</name>
</gene>
<keyword evidence="4" id="KW-1185">Reference proteome</keyword>
<dbReference type="CDD" id="cd01650">
    <property type="entry name" value="RT_nLTR_like"/>
    <property type="match status" value="1"/>
</dbReference>
<evidence type="ECO:0000256" key="1">
    <source>
        <dbReference type="SAM" id="MobiDB-lite"/>
    </source>
</evidence>
<keyword evidence="3" id="KW-0808">Transferase</keyword>
<feature type="compositionally biased region" description="Polar residues" evidence="1">
    <location>
        <begin position="55"/>
        <end position="71"/>
    </location>
</feature>
<dbReference type="Pfam" id="PF07530">
    <property type="entry name" value="PRE_C2HC"/>
    <property type="match status" value="1"/>
</dbReference>
<comment type="caution">
    <text evidence="3">The sequence shown here is derived from an EMBL/GenBank/DDBJ whole genome shotgun (WGS) entry which is preliminary data.</text>
</comment>
<dbReference type="EMBL" id="BGZK01000771">
    <property type="protein sequence ID" value="GBP59785.1"/>
    <property type="molecule type" value="Genomic_DNA"/>
</dbReference>
<evidence type="ECO:0000313" key="4">
    <source>
        <dbReference type="Proteomes" id="UP000299102"/>
    </source>
</evidence>
<dbReference type="PROSITE" id="PS50878">
    <property type="entry name" value="RT_POL"/>
    <property type="match status" value="1"/>
</dbReference>
<feature type="compositionally biased region" description="Basic and acidic residues" evidence="1">
    <location>
        <begin position="22"/>
        <end position="32"/>
    </location>
</feature>
<protein>
    <submittedName>
        <fullName evidence="3">RNA-directed DNA polymerase from mobile element jockey</fullName>
    </submittedName>
</protein>
<feature type="region of interest" description="Disordered" evidence="1">
    <location>
        <begin position="1"/>
        <end position="98"/>
    </location>
</feature>
<dbReference type="AlphaFoldDB" id="A0A4C1XCB2"/>
<proteinExistence type="predicted"/>
<feature type="compositionally biased region" description="Basic and acidic residues" evidence="1">
    <location>
        <begin position="85"/>
        <end position="95"/>
    </location>
</feature>
<keyword evidence="3" id="KW-0548">Nucleotidyltransferase</keyword>
<dbReference type="InterPro" id="IPR000477">
    <property type="entry name" value="RT_dom"/>
</dbReference>
<dbReference type="InterPro" id="IPR052560">
    <property type="entry name" value="RdDP_mobile_element"/>
</dbReference>
<accession>A0A4C1XCB2</accession>
<dbReference type="InterPro" id="IPR005135">
    <property type="entry name" value="Endo/exonuclease/phosphatase"/>
</dbReference>
<dbReference type="InterPro" id="IPR036691">
    <property type="entry name" value="Endo/exonu/phosph_ase_sf"/>
</dbReference>
<sequence>MLLAGKPKAANSNDIHYPETSTTDKKDEETEINRPWQNDHIQTKRKAELSPELANRSNKLTKTTYAVTTHNRFQDLETENNEGPPEQHKEPKPPKPEPIFVTRVLDIKKLKELLSLITDNNNYTMTTLRSGHIVKIMPADIDTYKSIRANFIEKYVSHYTYKLKSERAYKVVLRGLHSSEDTESIKQELYELGHDVRQITNVRHKVTKQPLPLFFINLESKHNNKEIFNVNLLNHAKISFEAPYKKFDILHCKRCQRFGYAKYQCNRPFRCVKCGDDHASTSCLKRPDTEATCANCQGKHPASYKGCAKYKQYKELLLTKGKSRKTNDNAETIMKQTRHHTIETAQLNNQINHLPLNPNPNIPLTQVTRPLKPNTPYTYAQAARQKDRSIPKTDIKDPNDFVEVLDAMVDKFQNIMTLMVVTWNANGLSEREQELYLFLRTERIDVALIPETRFTQKNVFRLKHCMVYTTNHPSGNSHGGTAIIIKENIKHYFLEEYKTDKIQATSVIILDNKVETTLFAIYFPPRHVTTSEDFKNYFKTLGNRYICGGDWNAKHVFWGSRLTSPRGGQLNLATNDLNLHCVSHGVPTYWPAGPNKKPDLLDFYVIKNIPFSQLDVEESTDLSSDHTPVIVNVHCQVVLIEYPQRMYNHRTDWDEYRAKITKSVNLNSPLNDVNSIETAIESFNRLIHQAAKESTPLLRQKNLNHFSYPKLIKNKEVYEYLDAALQMCLPLKSVSPKETWREISKLQEGKTPGYDLVDAKLLKELPEKDARAFIRRHPPTPVWLSRKTWNYRKIHRITDIISRTLEYKQFCSAVFLDISQAFDRVWHEGLLYKIKKLLPHSFFPILKSYLEGRCFEVKYNNESSPLQKINSGVPQGSILGPVLYLIFIADIPTHEDTITATYADDTALLSFDKDSSTASAKLQAHVFKVENWLDKWRIRVNQGKSVHVTFTLRRETCPPIKLHNEEIPQSEDAKYLGMHLDRRLTWRKHIWTKRKQLDTQLRSMYWLMGRKSNLSHESKIAIYKTILKPIWTYGIQLWALLAIAT</sequence>
<dbReference type="InterPro" id="IPR006579">
    <property type="entry name" value="Pre_C2HC_dom"/>
</dbReference>
<evidence type="ECO:0000313" key="3">
    <source>
        <dbReference type="EMBL" id="GBP59785.1"/>
    </source>
</evidence>
<dbReference type="Gene3D" id="3.60.10.10">
    <property type="entry name" value="Endonuclease/exonuclease/phosphatase"/>
    <property type="match status" value="1"/>
</dbReference>
<dbReference type="PANTHER" id="PTHR36688">
    <property type="entry name" value="ENDO/EXONUCLEASE/PHOSPHATASE DOMAIN-CONTAINING PROTEIN"/>
    <property type="match status" value="1"/>
</dbReference>